<dbReference type="InterPro" id="IPR036869">
    <property type="entry name" value="J_dom_sf"/>
</dbReference>
<dbReference type="Gene3D" id="1.10.287.110">
    <property type="entry name" value="DnaJ domain"/>
    <property type="match status" value="1"/>
</dbReference>
<evidence type="ECO:0008006" key="4">
    <source>
        <dbReference type="Google" id="ProtNLM"/>
    </source>
</evidence>
<dbReference type="EMBL" id="JBAWTH010000212">
    <property type="protein sequence ID" value="KAL2272847.1"/>
    <property type="molecule type" value="Genomic_DNA"/>
</dbReference>
<comment type="caution">
    <text evidence="2">The sequence shown here is derived from an EMBL/GenBank/DDBJ whole genome shotgun (WGS) entry which is preliminary data.</text>
</comment>
<name>A0ABR4DRE0_9PEZI</name>
<reference evidence="2 3" key="1">
    <citation type="submission" date="2024-03" db="EMBL/GenBank/DDBJ databases">
        <title>A high-quality draft genome sequence of Diaporthe vaccinii, a causative agent of upright dieback and viscid rot disease in cranberry plants.</title>
        <authorList>
            <person name="Sarrasin M."/>
            <person name="Lang B.F."/>
            <person name="Burger G."/>
        </authorList>
    </citation>
    <scope>NUCLEOTIDE SEQUENCE [LARGE SCALE GENOMIC DNA]</scope>
    <source>
        <strain evidence="2 3">IS7</strain>
    </source>
</reference>
<feature type="compositionally biased region" description="Low complexity" evidence="1">
    <location>
        <begin position="346"/>
        <end position="366"/>
    </location>
</feature>
<feature type="region of interest" description="Disordered" evidence="1">
    <location>
        <begin position="138"/>
        <end position="166"/>
    </location>
</feature>
<dbReference type="Proteomes" id="UP001600888">
    <property type="component" value="Unassembled WGS sequence"/>
</dbReference>
<keyword evidence="3" id="KW-1185">Reference proteome</keyword>
<sequence length="372" mass="42059">MAQIKSAYDILDDPKKRAEYDQSRAHVHHEMENSPKRTCDPGQNPPVDEQFPAARGQLQLQRSKRPRARQTPPRTQLRAQAQLRAHAHRLARLQRQVQAQGLREVVRQVEVRSDEESENIWDLLSQVFEAAETAYQDKKRKEEEEKEALAQKAAEQEAKLREEEAAREEAAAAQARAKELEWINKEAEESILVLAGMGERSMAPPTTGYAKMLHEDYVRRLVEKTDDLLDYLWDKAHSGDWICPEIKEDIDLDRFLGLILKREAQESYFPPATKDLAASLLREWRGEECDETDDSTSPPCSDSGSSEGGSSTEESEAEGESPSADLKFYPQAAEPCHSPFAQNAYQPSPFAQSAQQPSPFAQNAQQKSPFCL</sequence>
<feature type="region of interest" description="Disordered" evidence="1">
    <location>
        <begin position="1"/>
        <end position="76"/>
    </location>
</feature>
<proteinExistence type="predicted"/>
<feature type="compositionally biased region" description="Basic and acidic residues" evidence="1">
    <location>
        <begin position="12"/>
        <end position="39"/>
    </location>
</feature>
<feature type="region of interest" description="Disordered" evidence="1">
    <location>
        <begin position="286"/>
        <end position="372"/>
    </location>
</feature>
<organism evidence="2 3">
    <name type="scientific">Diaporthe vaccinii</name>
    <dbReference type="NCBI Taxonomy" id="105482"/>
    <lineage>
        <taxon>Eukaryota</taxon>
        <taxon>Fungi</taxon>
        <taxon>Dikarya</taxon>
        <taxon>Ascomycota</taxon>
        <taxon>Pezizomycotina</taxon>
        <taxon>Sordariomycetes</taxon>
        <taxon>Sordariomycetidae</taxon>
        <taxon>Diaporthales</taxon>
        <taxon>Diaporthaceae</taxon>
        <taxon>Diaporthe</taxon>
        <taxon>Diaporthe eres species complex</taxon>
    </lineage>
</organism>
<evidence type="ECO:0000313" key="2">
    <source>
        <dbReference type="EMBL" id="KAL2272847.1"/>
    </source>
</evidence>
<evidence type="ECO:0000256" key="1">
    <source>
        <dbReference type="SAM" id="MobiDB-lite"/>
    </source>
</evidence>
<evidence type="ECO:0000313" key="3">
    <source>
        <dbReference type="Proteomes" id="UP001600888"/>
    </source>
</evidence>
<accession>A0ABR4DRE0</accession>
<feature type="compositionally biased region" description="Low complexity" evidence="1">
    <location>
        <begin position="295"/>
        <end position="312"/>
    </location>
</feature>
<protein>
    <recommendedName>
        <fullName evidence="4">J domain-containing protein</fullName>
    </recommendedName>
</protein>
<gene>
    <name evidence="2" type="ORF">FJTKL_05941</name>
</gene>